<feature type="compositionally biased region" description="Basic and acidic residues" evidence="1">
    <location>
        <begin position="370"/>
        <end position="381"/>
    </location>
</feature>
<feature type="compositionally biased region" description="Acidic residues" evidence="1">
    <location>
        <begin position="136"/>
        <end position="148"/>
    </location>
</feature>
<sequence>MLLSKNSNLRLSALKVISLFTLLICVQGDQQKRHRTSSQARSETNVADRSSRWDDVESISESSGRYLGSENDYYYSMSYSYSKSKSKSKSQSEDEDNNGGKSLGDNAVPDEEEDPDTPPVTKSTVPPETTIKPTEDIESEDEPEDESEATIITSEAAMPAEKFMCDLEGAGISTDTELTETLISYYYDVQTSDDSKDWIGTLEQVMLGAISGMIDCDEKLISYDSSGKKIHRLLQSEVKVLGIDSKPGDVPTNEKCDSDPGDNFCTRMEGSVTVTHTGSEKEVKTAALKVIKEQYSSYDADADYAIPGIIDVTYYEDLQGESREAIDGPSSTPLKAKSNMVFVYGSILGISTLFALMIARRKKNNASRYLEGDNRHPKYSSDENTVGEDEI</sequence>
<organism evidence="4">
    <name type="scientific">Corethron hystrix</name>
    <dbReference type="NCBI Taxonomy" id="216773"/>
    <lineage>
        <taxon>Eukaryota</taxon>
        <taxon>Sar</taxon>
        <taxon>Stramenopiles</taxon>
        <taxon>Ochrophyta</taxon>
        <taxon>Bacillariophyta</taxon>
        <taxon>Coscinodiscophyceae</taxon>
        <taxon>Corethrophycidae</taxon>
        <taxon>Corethrales</taxon>
        <taxon>Corethraceae</taxon>
        <taxon>Corethron</taxon>
    </lineage>
</organism>
<keyword evidence="2" id="KW-1133">Transmembrane helix</keyword>
<gene>
    <name evidence="4" type="ORF">CHYS00102_LOCUS3894</name>
</gene>
<keyword evidence="2" id="KW-0812">Transmembrane</keyword>
<accession>A0A7S1B6L5</accession>
<reference evidence="4" key="1">
    <citation type="submission" date="2021-01" db="EMBL/GenBank/DDBJ databases">
        <authorList>
            <person name="Corre E."/>
            <person name="Pelletier E."/>
            <person name="Niang G."/>
            <person name="Scheremetjew M."/>
            <person name="Finn R."/>
            <person name="Kale V."/>
            <person name="Holt S."/>
            <person name="Cochrane G."/>
            <person name="Meng A."/>
            <person name="Brown T."/>
            <person name="Cohen L."/>
        </authorList>
    </citation>
    <scope>NUCLEOTIDE SEQUENCE</scope>
    <source>
        <strain evidence="4">308</strain>
    </source>
</reference>
<feature type="transmembrane region" description="Helical" evidence="2">
    <location>
        <begin position="341"/>
        <end position="359"/>
    </location>
</feature>
<evidence type="ECO:0000256" key="1">
    <source>
        <dbReference type="SAM" id="MobiDB-lite"/>
    </source>
</evidence>
<feature type="compositionally biased region" description="Polar residues" evidence="1">
    <location>
        <begin position="37"/>
        <end position="48"/>
    </location>
</feature>
<proteinExistence type="predicted"/>
<keyword evidence="2" id="KW-0472">Membrane</keyword>
<evidence type="ECO:0000256" key="2">
    <source>
        <dbReference type="SAM" id="Phobius"/>
    </source>
</evidence>
<dbReference type="AlphaFoldDB" id="A0A7S1B6L5"/>
<feature type="signal peptide" evidence="3">
    <location>
        <begin position="1"/>
        <end position="28"/>
    </location>
</feature>
<feature type="chain" id="PRO_5030705447" evidence="3">
    <location>
        <begin position="29"/>
        <end position="391"/>
    </location>
</feature>
<feature type="region of interest" description="Disordered" evidence="1">
    <location>
        <begin position="369"/>
        <end position="391"/>
    </location>
</feature>
<dbReference type="EMBL" id="HBFR01005519">
    <property type="protein sequence ID" value="CAD8876716.1"/>
    <property type="molecule type" value="Transcribed_RNA"/>
</dbReference>
<keyword evidence="3" id="KW-0732">Signal</keyword>
<evidence type="ECO:0000313" key="4">
    <source>
        <dbReference type="EMBL" id="CAD8876716.1"/>
    </source>
</evidence>
<protein>
    <submittedName>
        <fullName evidence="4">Uncharacterized protein</fullName>
    </submittedName>
</protein>
<feature type="region of interest" description="Disordered" evidence="1">
    <location>
        <begin position="85"/>
        <end position="155"/>
    </location>
</feature>
<feature type="region of interest" description="Disordered" evidence="1">
    <location>
        <begin position="31"/>
        <end position="67"/>
    </location>
</feature>
<name>A0A7S1B6L5_9STRA</name>
<evidence type="ECO:0000256" key="3">
    <source>
        <dbReference type="SAM" id="SignalP"/>
    </source>
</evidence>